<evidence type="ECO:0000313" key="2">
    <source>
        <dbReference type="EMBL" id="KAA5406434.1"/>
    </source>
</evidence>
<gene>
    <name evidence="2" type="ORF">F2Y51_06140</name>
    <name evidence="1" type="ORF">F2Y58_05520</name>
</gene>
<dbReference type="RefSeq" id="WP_130053757.1">
    <property type="nucleotide sequence ID" value="NZ_JAJCJS010000035.1"/>
</dbReference>
<dbReference type="Proteomes" id="UP000481616">
    <property type="component" value="Unassembled WGS sequence"/>
</dbReference>
<accession>A0A4Q5HXI0</accession>
<evidence type="ECO:0000313" key="1">
    <source>
        <dbReference type="EMBL" id="KAA5399586.1"/>
    </source>
</evidence>
<evidence type="ECO:0000313" key="4">
    <source>
        <dbReference type="Proteomes" id="UP000481616"/>
    </source>
</evidence>
<dbReference type="Proteomes" id="UP000441162">
    <property type="component" value="Unassembled WGS sequence"/>
</dbReference>
<evidence type="ECO:0000313" key="3">
    <source>
        <dbReference type="Proteomes" id="UP000441162"/>
    </source>
</evidence>
<protein>
    <submittedName>
        <fullName evidence="2">Uncharacterized protein</fullName>
    </submittedName>
</protein>
<comment type="caution">
    <text evidence="2">The sequence shown here is derived from an EMBL/GenBank/DDBJ whole genome shotgun (WGS) entry which is preliminary data.</text>
</comment>
<proteinExistence type="predicted"/>
<name>A0A4Q5HXI0_9BACT</name>
<dbReference type="EMBL" id="VVYY01000004">
    <property type="protein sequence ID" value="KAA5399586.1"/>
    <property type="molecule type" value="Genomic_DNA"/>
</dbReference>
<dbReference type="EMBL" id="VVZA01000004">
    <property type="protein sequence ID" value="KAA5406434.1"/>
    <property type="molecule type" value="Genomic_DNA"/>
</dbReference>
<reference evidence="3 4" key="1">
    <citation type="journal article" date="2019" name="Nat. Med.">
        <title>A library of human gut bacterial isolates paired with longitudinal multiomics data enables mechanistic microbiome research.</title>
        <authorList>
            <person name="Poyet M."/>
            <person name="Groussin M."/>
            <person name="Gibbons S.M."/>
            <person name="Avila-Pacheco J."/>
            <person name="Jiang X."/>
            <person name="Kearney S.M."/>
            <person name="Perrotta A.R."/>
            <person name="Berdy B."/>
            <person name="Zhao S."/>
            <person name="Lieberman T.D."/>
            <person name="Swanson P.K."/>
            <person name="Smith M."/>
            <person name="Roesemann S."/>
            <person name="Alexander J.E."/>
            <person name="Rich S.A."/>
            <person name="Livny J."/>
            <person name="Vlamakis H."/>
            <person name="Clish C."/>
            <person name="Bullock K."/>
            <person name="Deik A."/>
            <person name="Scott J."/>
            <person name="Pierce K.A."/>
            <person name="Xavier R.J."/>
            <person name="Alm E.J."/>
        </authorList>
    </citation>
    <scope>NUCLEOTIDE SEQUENCE [LARGE SCALE GENOMIC DNA]</scope>
    <source>
        <strain evidence="1 4">BIOML-A1</strain>
        <strain evidence="2 3">BIOML-A4</strain>
    </source>
</reference>
<dbReference type="AlphaFoldDB" id="A0A4Q5HXI0"/>
<organism evidence="2 3">
    <name type="scientific">Phocaeicola dorei</name>
    <dbReference type="NCBI Taxonomy" id="357276"/>
    <lineage>
        <taxon>Bacteria</taxon>
        <taxon>Pseudomonadati</taxon>
        <taxon>Bacteroidota</taxon>
        <taxon>Bacteroidia</taxon>
        <taxon>Bacteroidales</taxon>
        <taxon>Bacteroidaceae</taxon>
        <taxon>Phocaeicola</taxon>
    </lineage>
</organism>
<sequence>MFEPKTKTITRWGLTIRGTDVYFPKKETTINIGKLTLKMNPETRMFEEYRLWDLTSGVPQLIDEQRFDRTSLIQ</sequence>